<accession>I1Q3S8</accession>
<dbReference type="EnsemblPlants" id="ORGLA06G0179100.1">
    <property type="protein sequence ID" value="ORGLA06G0179100.1"/>
    <property type="gene ID" value="ORGLA06G0179100"/>
</dbReference>
<evidence type="ECO:0000313" key="2">
    <source>
        <dbReference type="EnsemblPlants" id="ORGLA06G0179100.1"/>
    </source>
</evidence>
<keyword evidence="3" id="KW-1185">Reference proteome</keyword>
<proteinExistence type="predicted"/>
<dbReference type="AlphaFoldDB" id="I1Q3S8"/>
<feature type="compositionally biased region" description="Low complexity" evidence="1">
    <location>
        <begin position="1"/>
        <end position="14"/>
    </location>
</feature>
<reference evidence="2 3" key="2">
    <citation type="submission" date="2018-04" db="EMBL/GenBank/DDBJ databases">
        <title>OglaRS2 (Oryza glaberrima Reference Sequence Version 2).</title>
        <authorList>
            <person name="Zhang J."/>
            <person name="Kudrna D."/>
            <person name="Lee S."/>
            <person name="Talag J."/>
            <person name="Rajasekar S."/>
            <person name="Wing R.A."/>
        </authorList>
    </citation>
    <scope>NUCLEOTIDE SEQUENCE [LARGE SCALE GENOMIC DNA]</scope>
    <source>
        <strain evidence="2 3">cv. IRGC 96717</strain>
    </source>
</reference>
<name>I1Q3S8_ORYGL</name>
<feature type="compositionally biased region" description="Gly residues" evidence="1">
    <location>
        <begin position="15"/>
        <end position="32"/>
    </location>
</feature>
<sequence length="86" mass="7887">MASSSGSGGSTVLAAGGGGRGVVDGGGGGAEGANGAAAGEEDAIEQGVGAAVTDAEAEPPLDDLSAQVAHLCRKNAHVVTALGLTS</sequence>
<evidence type="ECO:0000256" key="1">
    <source>
        <dbReference type="SAM" id="MobiDB-lite"/>
    </source>
</evidence>
<dbReference type="Proteomes" id="UP000007306">
    <property type="component" value="Chromosome 6"/>
</dbReference>
<protein>
    <submittedName>
        <fullName evidence="2">Uncharacterized protein</fullName>
    </submittedName>
</protein>
<organism evidence="2 3">
    <name type="scientific">Oryza glaberrima</name>
    <name type="common">African rice</name>
    <dbReference type="NCBI Taxonomy" id="4538"/>
    <lineage>
        <taxon>Eukaryota</taxon>
        <taxon>Viridiplantae</taxon>
        <taxon>Streptophyta</taxon>
        <taxon>Embryophyta</taxon>
        <taxon>Tracheophyta</taxon>
        <taxon>Spermatophyta</taxon>
        <taxon>Magnoliopsida</taxon>
        <taxon>Liliopsida</taxon>
        <taxon>Poales</taxon>
        <taxon>Poaceae</taxon>
        <taxon>BOP clade</taxon>
        <taxon>Oryzoideae</taxon>
        <taxon>Oryzeae</taxon>
        <taxon>Oryzinae</taxon>
        <taxon>Oryza</taxon>
    </lineage>
</organism>
<dbReference type="HOGENOM" id="CLU_2501628_0_0_1"/>
<reference evidence="2" key="1">
    <citation type="submission" date="2015-06" db="UniProtKB">
        <authorList>
            <consortium name="EnsemblPlants"/>
        </authorList>
    </citation>
    <scope>IDENTIFICATION</scope>
</reference>
<feature type="region of interest" description="Disordered" evidence="1">
    <location>
        <begin position="1"/>
        <end position="58"/>
    </location>
</feature>
<evidence type="ECO:0000313" key="3">
    <source>
        <dbReference type="Proteomes" id="UP000007306"/>
    </source>
</evidence>
<dbReference type="Gramene" id="ORGLA06G0179100.1">
    <property type="protein sequence ID" value="ORGLA06G0179100.1"/>
    <property type="gene ID" value="ORGLA06G0179100"/>
</dbReference>